<protein>
    <submittedName>
        <fullName evidence="2">Uncharacterized protein</fullName>
    </submittedName>
</protein>
<feature type="compositionally biased region" description="Low complexity" evidence="1">
    <location>
        <begin position="45"/>
        <end position="60"/>
    </location>
</feature>
<feature type="region of interest" description="Disordered" evidence="1">
    <location>
        <begin position="1"/>
        <end position="29"/>
    </location>
</feature>
<evidence type="ECO:0000313" key="2">
    <source>
        <dbReference type="EMBL" id="MDT8760903.1"/>
    </source>
</evidence>
<comment type="caution">
    <text evidence="2">The sequence shown here is derived from an EMBL/GenBank/DDBJ whole genome shotgun (WGS) entry which is preliminary data.</text>
</comment>
<evidence type="ECO:0000256" key="1">
    <source>
        <dbReference type="SAM" id="MobiDB-lite"/>
    </source>
</evidence>
<reference evidence="2" key="1">
    <citation type="submission" date="2022-04" db="EMBL/GenBank/DDBJ databases">
        <title>Tomato heritable bacteria conferring resistance against bacterial wilt.</title>
        <authorList>
            <person name="Yin J."/>
        </authorList>
    </citation>
    <scope>NUCLEOTIDE SEQUENCE</scope>
    <source>
        <strain evidence="2">Cra20</strain>
    </source>
</reference>
<accession>A0ABU3N8R5</accession>
<sequence length="76" mass="8379">MLRPVALPQTTQPSHRNERRRDAVPPPPETAVNIVIGRIDIRAQVTPTPAPPARARVSAPGPQPLTDYLKQRDTAR</sequence>
<organism evidence="2">
    <name type="scientific">Sphingomonas psychrotolerans</name>
    <dbReference type="NCBI Taxonomy" id="1327635"/>
    <lineage>
        <taxon>Bacteria</taxon>
        <taxon>Pseudomonadati</taxon>
        <taxon>Pseudomonadota</taxon>
        <taxon>Alphaproteobacteria</taxon>
        <taxon>Sphingomonadales</taxon>
        <taxon>Sphingomonadaceae</taxon>
        <taxon>Sphingomonas</taxon>
    </lineage>
</organism>
<dbReference type="EMBL" id="JALMLT010000006">
    <property type="protein sequence ID" value="MDT8760903.1"/>
    <property type="molecule type" value="Genomic_DNA"/>
</dbReference>
<proteinExistence type="predicted"/>
<name>A0ABU3N8R5_9SPHN</name>
<gene>
    <name evidence="2" type="ORF">MZO42_19560</name>
</gene>
<feature type="region of interest" description="Disordered" evidence="1">
    <location>
        <begin position="45"/>
        <end position="76"/>
    </location>
</feature>